<dbReference type="Proteomes" id="UP000887564">
    <property type="component" value="Unplaced"/>
</dbReference>
<dbReference type="AlphaFoldDB" id="A0A914RXP1"/>
<reference evidence="2" key="1">
    <citation type="submission" date="2022-11" db="UniProtKB">
        <authorList>
            <consortium name="WormBaseParasite"/>
        </authorList>
    </citation>
    <scope>IDENTIFICATION</scope>
</reference>
<protein>
    <submittedName>
        <fullName evidence="2">Uncharacterized protein</fullName>
    </submittedName>
</protein>
<sequence length="50" mass="5558">MASLVTTPTHEISFKTLENPTETRGRTTTAAWHRISESDASDVHHFEGGF</sequence>
<proteinExistence type="predicted"/>
<dbReference type="WBParaSite" id="PEQ_0001109801-mRNA-1">
    <property type="protein sequence ID" value="PEQ_0001109801-mRNA-1"/>
    <property type="gene ID" value="PEQ_0001109801"/>
</dbReference>
<organism evidence="1 2">
    <name type="scientific">Parascaris equorum</name>
    <name type="common">Equine roundworm</name>
    <dbReference type="NCBI Taxonomy" id="6256"/>
    <lineage>
        <taxon>Eukaryota</taxon>
        <taxon>Metazoa</taxon>
        <taxon>Ecdysozoa</taxon>
        <taxon>Nematoda</taxon>
        <taxon>Chromadorea</taxon>
        <taxon>Rhabditida</taxon>
        <taxon>Spirurina</taxon>
        <taxon>Ascaridomorpha</taxon>
        <taxon>Ascaridoidea</taxon>
        <taxon>Ascarididae</taxon>
        <taxon>Parascaris</taxon>
    </lineage>
</organism>
<keyword evidence="1" id="KW-1185">Reference proteome</keyword>
<evidence type="ECO:0000313" key="1">
    <source>
        <dbReference type="Proteomes" id="UP000887564"/>
    </source>
</evidence>
<accession>A0A914RXP1</accession>
<name>A0A914RXP1_PAREQ</name>
<evidence type="ECO:0000313" key="2">
    <source>
        <dbReference type="WBParaSite" id="PEQ_0001109801-mRNA-1"/>
    </source>
</evidence>